<protein>
    <submittedName>
        <fullName evidence="4">UDP-glucose 4-epimerase</fullName>
    </submittedName>
</protein>
<keyword evidence="5" id="KW-1185">Reference proteome</keyword>
<feature type="compositionally biased region" description="Basic residues" evidence="2">
    <location>
        <begin position="312"/>
        <end position="327"/>
    </location>
</feature>
<dbReference type="Gene3D" id="3.40.50.720">
    <property type="entry name" value="NAD(P)-binding Rossmann-like Domain"/>
    <property type="match status" value="1"/>
</dbReference>
<comment type="caution">
    <text evidence="4">The sequence shown here is derived from an EMBL/GenBank/DDBJ whole genome shotgun (WGS) entry which is preliminary data.</text>
</comment>
<gene>
    <name evidence="4" type="ORF">CBW46_013580</name>
</gene>
<dbReference type="AlphaFoldDB" id="A0A2W1N772"/>
<evidence type="ECO:0000313" key="4">
    <source>
        <dbReference type="EMBL" id="PZE20459.1"/>
    </source>
</evidence>
<evidence type="ECO:0000256" key="2">
    <source>
        <dbReference type="SAM" id="MobiDB-lite"/>
    </source>
</evidence>
<evidence type="ECO:0000259" key="3">
    <source>
        <dbReference type="Pfam" id="PF01370"/>
    </source>
</evidence>
<sequence length="361" mass="40361">MKVLITGGAGFIGSHAADYALSLGMEVVVIDNLSTGNEAFVDPRCKLYRVDVGDKEVADIFQLEQPDACIHLAEQTDLDETIVARGLNPNLRNLISLLDVCKEYGIKKFIYGSSADVYGDHELIPADETFHCSPLAAGGLSKLAPEEYIKVYGALYQLNYTILRYTDVFGLRQKRHGAGGFISEIIETYINGKRPLIHGKGLQAKDFIYVTDAAAAAIQCLNRGKREIYNIGTGRSTRIIELFEMMNSMLNQKIKPHFVSARPEDKAHQIVSCEKAREQLGWTAKINLHEGLTQLLGDFIYQQFMEKMSQRPTRKSRTARTPDKRRKAKVPFTISKMKSLGTMGAKRIRRSGNHSNRSNCI</sequence>
<dbReference type="SUPFAM" id="SSF51735">
    <property type="entry name" value="NAD(P)-binding Rossmann-fold domains"/>
    <property type="match status" value="1"/>
</dbReference>
<proteinExistence type="inferred from homology"/>
<dbReference type="EMBL" id="NHRJ02000007">
    <property type="protein sequence ID" value="PZE20459.1"/>
    <property type="molecule type" value="Genomic_DNA"/>
</dbReference>
<dbReference type="Proteomes" id="UP000214746">
    <property type="component" value="Unassembled WGS sequence"/>
</dbReference>
<organism evidence="4 5">
    <name type="scientific">Paenibacillus xerothermodurans</name>
    <dbReference type="NCBI Taxonomy" id="1977292"/>
    <lineage>
        <taxon>Bacteria</taxon>
        <taxon>Bacillati</taxon>
        <taxon>Bacillota</taxon>
        <taxon>Bacilli</taxon>
        <taxon>Bacillales</taxon>
        <taxon>Paenibacillaceae</taxon>
        <taxon>Paenibacillus</taxon>
    </lineage>
</organism>
<feature type="domain" description="NAD-dependent epimerase/dehydratase" evidence="3">
    <location>
        <begin position="3"/>
        <end position="232"/>
    </location>
</feature>
<dbReference type="InterPro" id="IPR001509">
    <property type="entry name" value="Epimerase_deHydtase"/>
</dbReference>
<evidence type="ECO:0000313" key="5">
    <source>
        <dbReference type="Proteomes" id="UP000214746"/>
    </source>
</evidence>
<dbReference type="OrthoDB" id="9771073at2"/>
<accession>A0A2W1N772</accession>
<dbReference type="Pfam" id="PF01370">
    <property type="entry name" value="Epimerase"/>
    <property type="match status" value="1"/>
</dbReference>
<reference evidence="4" key="1">
    <citation type="submission" date="2018-06" db="EMBL/GenBank/DDBJ databases">
        <title>Paenibacillus xerothermodurans sp. nov. an extremely dry heat resistant spore forming bacterium isolated from the soil of Cape Canaveral, Florida.</title>
        <authorList>
            <person name="Seuylemezian A."/>
            <person name="Kaur N."/>
            <person name="Patil P."/>
            <person name="Patil P."/>
            <person name="Mayilraj S."/>
            <person name="Vaishampayan P."/>
        </authorList>
    </citation>
    <scope>NUCLEOTIDE SEQUENCE [LARGE SCALE GENOMIC DNA]</scope>
    <source>
        <strain evidence="4">ATCC 27380</strain>
    </source>
</reference>
<dbReference type="Gene3D" id="3.90.25.10">
    <property type="entry name" value="UDP-galactose 4-epimerase, domain 1"/>
    <property type="match status" value="1"/>
</dbReference>
<dbReference type="PANTHER" id="PTHR43000">
    <property type="entry name" value="DTDP-D-GLUCOSE 4,6-DEHYDRATASE-RELATED"/>
    <property type="match status" value="1"/>
</dbReference>
<name>A0A2W1N772_PAEXE</name>
<dbReference type="RefSeq" id="WP_089200538.1">
    <property type="nucleotide sequence ID" value="NZ_NHRJ02000007.1"/>
</dbReference>
<dbReference type="InterPro" id="IPR036291">
    <property type="entry name" value="NAD(P)-bd_dom_sf"/>
</dbReference>
<evidence type="ECO:0000256" key="1">
    <source>
        <dbReference type="ARBA" id="ARBA00007637"/>
    </source>
</evidence>
<comment type="similarity">
    <text evidence="1">Belongs to the NAD(P)-dependent epimerase/dehydratase family.</text>
</comment>
<feature type="region of interest" description="Disordered" evidence="2">
    <location>
        <begin position="307"/>
        <end position="327"/>
    </location>
</feature>